<proteinExistence type="predicted"/>
<name>A0A8J9V0R0_9NEOP</name>
<feature type="region of interest" description="Disordered" evidence="1">
    <location>
        <begin position="1"/>
        <end position="40"/>
    </location>
</feature>
<reference evidence="2" key="1">
    <citation type="submission" date="2021-12" db="EMBL/GenBank/DDBJ databases">
        <authorList>
            <person name="Martin H S."/>
        </authorList>
    </citation>
    <scope>NUCLEOTIDE SEQUENCE</scope>
</reference>
<gene>
    <name evidence="2" type="ORF">BINO364_LOCUS543</name>
</gene>
<evidence type="ECO:0000313" key="3">
    <source>
        <dbReference type="Proteomes" id="UP000838878"/>
    </source>
</evidence>
<dbReference type="EMBL" id="OV170221">
    <property type="protein sequence ID" value="CAH0713378.1"/>
    <property type="molecule type" value="Genomic_DNA"/>
</dbReference>
<keyword evidence="3" id="KW-1185">Reference proteome</keyword>
<dbReference type="Proteomes" id="UP000838878">
    <property type="component" value="Chromosome 1"/>
</dbReference>
<dbReference type="AlphaFoldDB" id="A0A8J9V0R0"/>
<feature type="non-terminal residue" evidence="2">
    <location>
        <position position="81"/>
    </location>
</feature>
<sequence>MMAVIQSPRYRCRASPGDRRPATGDRRPATGDRRPKSLNLNYYASGSDATASFSCEENIIDKRASTHAAVYFEITERSHCD</sequence>
<feature type="compositionally biased region" description="Basic and acidic residues" evidence="1">
    <location>
        <begin position="16"/>
        <end position="35"/>
    </location>
</feature>
<accession>A0A8J9V0R0</accession>
<protein>
    <submittedName>
        <fullName evidence="2">Uncharacterized protein</fullName>
    </submittedName>
</protein>
<evidence type="ECO:0000313" key="2">
    <source>
        <dbReference type="EMBL" id="CAH0713378.1"/>
    </source>
</evidence>
<evidence type="ECO:0000256" key="1">
    <source>
        <dbReference type="SAM" id="MobiDB-lite"/>
    </source>
</evidence>
<organism evidence="2 3">
    <name type="scientific">Brenthis ino</name>
    <name type="common">lesser marbled fritillary</name>
    <dbReference type="NCBI Taxonomy" id="405034"/>
    <lineage>
        <taxon>Eukaryota</taxon>
        <taxon>Metazoa</taxon>
        <taxon>Ecdysozoa</taxon>
        <taxon>Arthropoda</taxon>
        <taxon>Hexapoda</taxon>
        <taxon>Insecta</taxon>
        <taxon>Pterygota</taxon>
        <taxon>Neoptera</taxon>
        <taxon>Endopterygota</taxon>
        <taxon>Lepidoptera</taxon>
        <taxon>Glossata</taxon>
        <taxon>Ditrysia</taxon>
        <taxon>Papilionoidea</taxon>
        <taxon>Nymphalidae</taxon>
        <taxon>Heliconiinae</taxon>
        <taxon>Argynnini</taxon>
        <taxon>Brenthis</taxon>
    </lineage>
</organism>